<proteinExistence type="inferred from homology"/>
<comment type="similarity">
    <text evidence="1">Belongs to the HipA Ser/Thr kinase family.</text>
</comment>
<keyword evidence="2" id="KW-0808">Transferase</keyword>
<accession>B9M8C4</accession>
<evidence type="ECO:0000259" key="4">
    <source>
        <dbReference type="Pfam" id="PF07804"/>
    </source>
</evidence>
<dbReference type="GO" id="GO:0005829">
    <property type="term" value="C:cytosol"/>
    <property type="evidence" value="ECO:0007669"/>
    <property type="project" value="TreeGrafter"/>
</dbReference>
<keyword evidence="7" id="KW-1185">Reference proteome</keyword>
<dbReference type="OrthoDB" id="9805913at2"/>
<dbReference type="KEGG" id="geo:Geob_0082"/>
<dbReference type="CDD" id="cd17808">
    <property type="entry name" value="HipA_Ec_like"/>
    <property type="match status" value="1"/>
</dbReference>
<dbReference type="eggNOG" id="COG3550">
    <property type="taxonomic scope" value="Bacteria"/>
</dbReference>
<dbReference type="Proteomes" id="UP000007721">
    <property type="component" value="Chromosome"/>
</dbReference>
<dbReference type="EMBL" id="CP001390">
    <property type="protein sequence ID" value="ACM18459.1"/>
    <property type="molecule type" value="Genomic_DNA"/>
</dbReference>
<dbReference type="RefSeq" id="WP_012645188.1">
    <property type="nucleotide sequence ID" value="NC_011979.1"/>
</dbReference>
<dbReference type="InterPro" id="IPR017508">
    <property type="entry name" value="HipA_N1"/>
</dbReference>
<dbReference type="NCBIfam" id="TIGR03071">
    <property type="entry name" value="couple_hipA"/>
    <property type="match status" value="1"/>
</dbReference>
<dbReference type="AlphaFoldDB" id="B9M8C4"/>
<dbReference type="Pfam" id="PF07804">
    <property type="entry name" value="HipA_C"/>
    <property type="match status" value="1"/>
</dbReference>
<evidence type="ECO:0000256" key="3">
    <source>
        <dbReference type="ARBA" id="ARBA00022777"/>
    </source>
</evidence>
<dbReference type="Pfam" id="PF13657">
    <property type="entry name" value="Couple_hipA"/>
    <property type="match status" value="1"/>
</dbReference>
<keyword evidence="3" id="KW-0418">Kinase</keyword>
<dbReference type="GO" id="GO:0004674">
    <property type="term" value="F:protein serine/threonine kinase activity"/>
    <property type="evidence" value="ECO:0007669"/>
    <property type="project" value="TreeGrafter"/>
</dbReference>
<protein>
    <submittedName>
        <fullName evidence="6">Transcriptional regulator HipA</fullName>
    </submittedName>
</protein>
<sequence length="436" mass="48932">MPRNLAVYLNGTRVGTLTHAARVLQFVYATSWITSSVSRPLSLSMPLRREPYSGDVVENYFDNLLPDNQAIRNRIQTRFGSPSNRAFDLLWHTGRDCVGAVQLIPDGAEAVDVRRVEATPVSDVKIAAILNNYRTMPLGMRPDIDFRISLAGAQEKTALLRLDGRWCIPSGVTPTSHILKLPIGTIAHSGMDLTDSVENEWLCHLILKEFGVPVANAEMEVFEGVKALVVERFDRRWAEDGSWLIRLPQEDMCQAMGVAPALKYESDGGPGIQKIMTFLLGSADALGDRRVFMQVQVLFWLLAAIDGHAKNFSIFIRPRGEFSLTPMYDVLSAYPLVVKGQLDPHRLRMAMAVSGKNRRYEHISIRYRHWLATAQRNNVSPEEMALIIEELLDRVDSITAAVASRLPHNFPGDVAESIFEGMRQSRDRLASQKHER</sequence>
<gene>
    <name evidence="6" type="ordered locus">Geob_0082</name>
</gene>
<evidence type="ECO:0000256" key="2">
    <source>
        <dbReference type="ARBA" id="ARBA00022679"/>
    </source>
</evidence>
<evidence type="ECO:0000313" key="7">
    <source>
        <dbReference type="Proteomes" id="UP000007721"/>
    </source>
</evidence>
<name>B9M8C4_GEODF</name>
<dbReference type="InterPro" id="IPR012893">
    <property type="entry name" value="HipA-like_C"/>
</dbReference>
<feature type="domain" description="HipA-like C-terminal" evidence="4">
    <location>
        <begin position="148"/>
        <end position="396"/>
    </location>
</feature>
<evidence type="ECO:0000256" key="1">
    <source>
        <dbReference type="ARBA" id="ARBA00010164"/>
    </source>
</evidence>
<organism evidence="6 7">
    <name type="scientific">Geotalea daltonii (strain DSM 22248 / JCM 15807 / FRC-32)</name>
    <name type="common">Geobacter daltonii</name>
    <dbReference type="NCBI Taxonomy" id="316067"/>
    <lineage>
        <taxon>Bacteria</taxon>
        <taxon>Pseudomonadati</taxon>
        <taxon>Thermodesulfobacteriota</taxon>
        <taxon>Desulfuromonadia</taxon>
        <taxon>Geobacterales</taxon>
        <taxon>Geobacteraceae</taxon>
        <taxon>Geotalea</taxon>
    </lineage>
</organism>
<dbReference type="InterPro" id="IPR052028">
    <property type="entry name" value="HipA_Ser/Thr_kinase"/>
</dbReference>
<dbReference type="STRING" id="316067.Geob_0082"/>
<dbReference type="PANTHER" id="PTHR37419:SF1">
    <property type="entry name" value="SERINE_THREONINE-PROTEIN KINASE TOXIN HIPA"/>
    <property type="match status" value="1"/>
</dbReference>
<evidence type="ECO:0000313" key="6">
    <source>
        <dbReference type="EMBL" id="ACM18459.1"/>
    </source>
</evidence>
<dbReference type="HOGENOM" id="CLU_030167_2_1_7"/>
<evidence type="ECO:0000259" key="5">
    <source>
        <dbReference type="Pfam" id="PF13657"/>
    </source>
</evidence>
<feature type="domain" description="HipA N-terminal subdomain 1" evidence="5">
    <location>
        <begin position="5"/>
        <end position="103"/>
    </location>
</feature>
<dbReference type="PANTHER" id="PTHR37419">
    <property type="entry name" value="SERINE/THREONINE-PROTEIN KINASE TOXIN HIPA"/>
    <property type="match status" value="1"/>
</dbReference>
<reference evidence="6 7" key="1">
    <citation type="submission" date="2009-01" db="EMBL/GenBank/DDBJ databases">
        <title>Complete sequence of Geobacter sp. FRC-32.</title>
        <authorList>
            <consortium name="US DOE Joint Genome Institute"/>
            <person name="Lucas S."/>
            <person name="Copeland A."/>
            <person name="Lapidus A."/>
            <person name="Glavina del Rio T."/>
            <person name="Dalin E."/>
            <person name="Tice H."/>
            <person name="Bruce D."/>
            <person name="Goodwin L."/>
            <person name="Pitluck S."/>
            <person name="Saunders E."/>
            <person name="Brettin T."/>
            <person name="Detter J.C."/>
            <person name="Han C."/>
            <person name="Larimer F."/>
            <person name="Land M."/>
            <person name="Hauser L."/>
            <person name="Kyrpides N."/>
            <person name="Ovchinnikova G."/>
            <person name="Kostka J."/>
            <person name="Richardson P."/>
        </authorList>
    </citation>
    <scope>NUCLEOTIDE SEQUENCE [LARGE SCALE GENOMIC DNA]</scope>
    <source>
        <strain evidence="7">DSM 22248 / JCM 15807 / FRC-32</strain>
    </source>
</reference>